<protein>
    <submittedName>
        <fullName evidence="1">Uncharacterized protein</fullName>
    </submittedName>
</protein>
<name>X1A1L8_9ZZZZ</name>
<organism evidence="1">
    <name type="scientific">marine sediment metagenome</name>
    <dbReference type="NCBI Taxonomy" id="412755"/>
    <lineage>
        <taxon>unclassified sequences</taxon>
        <taxon>metagenomes</taxon>
        <taxon>ecological metagenomes</taxon>
    </lineage>
</organism>
<comment type="caution">
    <text evidence="1">The sequence shown here is derived from an EMBL/GenBank/DDBJ whole genome shotgun (WGS) entry which is preliminary data.</text>
</comment>
<dbReference type="SUPFAM" id="SSF56327">
    <property type="entry name" value="LDH C-terminal domain-like"/>
    <property type="match status" value="1"/>
</dbReference>
<dbReference type="EMBL" id="BART01005808">
    <property type="protein sequence ID" value="GAG54191.1"/>
    <property type="molecule type" value="Genomic_DNA"/>
</dbReference>
<proteinExistence type="predicted"/>
<feature type="non-terminal residue" evidence="1">
    <location>
        <position position="1"/>
    </location>
</feature>
<dbReference type="AlphaFoldDB" id="X1A1L8"/>
<evidence type="ECO:0000313" key="1">
    <source>
        <dbReference type="EMBL" id="GAG54191.1"/>
    </source>
</evidence>
<sequence>HFGFGPTIGIGNHEMVAASIIQYISMTEGVPVQDVTLYFVGSHALVMYGPPVPFFLKILLGDMDVTSKYDVNLLKWWCLLGKCWETGKGTNATYASTAASAVKSIMAIIRDTNEYTHVVSPNGLIGGYPVRLSAKAAKVILPKELTLKQAIKINEDGEKFDGVEKIKDDGTIVYTEKTYSIMKELGYDCKELPFDELESRAEELKVLYKKLAALGAK</sequence>
<gene>
    <name evidence="1" type="ORF">S01H4_13163</name>
</gene>
<accession>X1A1L8</accession>
<dbReference type="GO" id="GO:0016616">
    <property type="term" value="F:oxidoreductase activity, acting on the CH-OH group of donors, NAD or NADP as acceptor"/>
    <property type="evidence" value="ECO:0007669"/>
    <property type="project" value="InterPro"/>
</dbReference>
<reference evidence="1" key="1">
    <citation type="journal article" date="2014" name="Front. Microbiol.">
        <title>High frequency of phylogenetically diverse reductive dehalogenase-homologous genes in deep subseafloor sedimentary metagenomes.</title>
        <authorList>
            <person name="Kawai M."/>
            <person name="Futagami T."/>
            <person name="Toyoda A."/>
            <person name="Takaki Y."/>
            <person name="Nishi S."/>
            <person name="Hori S."/>
            <person name="Arai W."/>
            <person name="Tsubouchi T."/>
            <person name="Morono Y."/>
            <person name="Uchiyama I."/>
            <person name="Ito T."/>
            <person name="Fujiyama A."/>
            <person name="Inagaki F."/>
            <person name="Takami H."/>
        </authorList>
    </citation>
    <scope>NUCLEOTIDE SEQUENCE</scope>
    <source>
        <strain evidence="1">Expedition CK06-06</strain>
    </source>
</reference>
<dbReference type="InterPro" id="IPR015955">
    <property type="entry name" value="Lactate_DH/Glyco_Ohase_4_C"/>
</dbReference>